<feature type="compositionally biased region" description="Polar residues" evidence="1">
    <location>
        <begin position="25"/>
        <end position="38"/>
    </location>
</feature>
<feature type="compositionally biased region" description="Polar residues" evidence="1">
    <location>
        <begin position="86"/>
        <end position="101"/>
    </location>
</feature>
<sequence>MPVVGRKELHLKPLESADAVRVRRNSTGNGSNANQMQEPTAKPFSASANCDVTTSVESAVAGPSCRDTGSSSSKETAKSPACKSGHQASSSNRSSPIVESTESLRKSAATITKRRATSSDCSLPSKMSKNSDVRSHAVHVPPTTVPPVEHGVTEASSNTLKKPQCTHEAPHSTSQTSTGADEKSPACDSVGKPTKKPPAVGRNQLIVVSCESKRQVYCKLCSVKLTGKCHLQENRHKYNYVKKFFGITHKLSPDVLDKVVTSLSEAEKDLESQTFQTIKVNMDTYKELQDLPVNKALERLKEMLAQDDSGVFSSVSNTADDSILKSPTGVFSPRDEMEPTLKQDRSKAEDQMERATVTKRSDPDPSADQLPSWPTSSRNDRIDPTGAEDVVKAGIVEEQDPQRTSHTSKPVPKSSVPNAGAPLAKSHSLSRISIGERIHGSSNLSVLLIVGQKPVVGLSSIWECRGIASNQLPSFYLCESCEEKLSIDLICKHMNSTTHHLAYLMKHYPRDMLFWGQKDLTYMAKLSGLKDVVNLLSKHETYAKMDAQVVLLREDLYKCIQAAPVREALKLVQSVTKGPNSKLLRALLAYGKY</sequence>
<proteinExistence type="predicted"/>
<feature type="compositionally biased region" description="Polar residues" evidence="1">
    <location>
        <begin position="118"/>
        <end position="128"/>
    </location>
</feature>
<feature type="region of interest" description="Disordered" evidence="1">
    <location>
        <begin position="1"/>
        <end position="198"/>
    </location>
</feature>
<evidence type="ECO:0000313" key="3">
    <source>
        <dbReference type="Proteomes" id="UP000516260"/>
    </source>
</evidence>
<evidence type="ECO:0000313" key="2">
    <source>
        <dbReference type="EMBL" id="TNM92829.1"/>
    </source>
</evidence>
<dbReference type="AlphaFoldDB" id="A0A4Z2BLD0"/>
<dbReference type="Proteomes" id="UP000516260">
    <property type="component" value="Chromosome 20"/>
</dbReference>
<dbReference type="EMBL" id="SWLE01000013">
    <property type="protein sequence ID" value="TNM92829.1"/>
    <property type="molecule type" value="Genomic_DNA"/>
</dbReference>
<feature type="compositionally biased region" description="Basic and acidic residues" evidence="1">
    <location>
        <begin position="333"/>
        <end position="353"/>
    </location>
</feature>
<comment type="caution">
    <text evidence="2">The sequence shown here is derived from an EMBL/GenBank/DDBJ whole genome shotgun (WGS) entry which is preliminary data.</text>
</comment>
<evidence type="ECO:0000256" key="1">
    <source>
        <dbReference type="SAM" id="MobiDB-lite"/>
    </source>
</evidence>
<keyword evidence="3" id="KW-1185">Reference proteome</keyword>
<reference evidence="2 3" key="1">
    <citation type="submission" date="2019-04" db="EMBL/GenBank/DDBJ databases">
        <title>The sequence and de novo assembly of Takifugu bimaculatus genome using PacBio and Hi-C technologies.</title>
        <authorList>
            <person name="Xu P."/>
            <person name="Liu B."/>
            <person name="Zhou Z."/>
        </authorList>
    </citation>
    <scope>NUCLEOTIDE SEQUENCE [LARGE SCALE GENOMIC DNA]</scope>
    <source>
        <strain evidence="2">TB-2018</strain>
        <tissue evidence="2">Muscle</tissue>
    </source>
</reference>
<gene>
    <name evidence="2" type="ORF">fugu_018231</name>
</gene>
<feature type="compositionally biased region" description="Low complexity" evidence="1">
    <location>
        <begin position="138"/>
        <end position="154"/>
    </location>
</feature>
<feature type="compositionally biased region" description="Polar residues" evidence="1">
    <location>
        <begin position="46"/>
        <end position="57"/>
    </location>
</feature>
<feature type="region of interest" description="Disordered" evidence="1">
    <location>
        <begin position="315"/>
        <end position="424"/>
    </location>
</feature>
<protein>
    <submittedName>
        <fullName evidence="2">Uncharacterized protein</fullName>
    </submittedName>
</protein>
<name>A0A4Z2BLD0_9TELE</name>
<feature type="compositionally biased region" description="Basic and acidic residues" evidence="1">
    <location>
        <begin position="1"/>
        <end position="21"/>
    </location>
</feature>
<organism evidence="2 3">
    <name type="scientific">Takifugu bimaculatus</name>
    <dbReference type="NCBI Taxonomy" id="433685"/>
    <lineage>
        <taxon>Eukaryota</taxon>
        <taxon>Metazoa</taxon>
        <taxon>Chordata</taxon>
        <taxon>Craniata</taxon>
        <taxon>Vertebrata</taxon>
        <taxon>Euteleostomi</taxon>
        <taxon>Actinopterygii</taxon>
        <taxon>Neopterygii</taxon>
        <taxon>Teleostei</taxon>
        <taxon>Neoteleostei</taxon>
        <taxon>Acanthomorphata</taxon>
        <taxon>Eupercaria</taxon>
        <taxon>Tetraodontiformes</taxon>
        <taxon>Tetradontoidea</taxon>
        <taxon>Tetraodontidae</taxon>
        <taxon>Takifugu</taxon>
    </lineage>
</organism>
<accession>A0A4Z2BLD0</accession>